<evidence type="ECO:0000256" key="1">
    <source>
        <dbReference type="ARBA" id="ARBA00004651"/>
    </source>
</evidence>
<dbReference type="SUPFAM" id="SSF90123">
    <property type="entry name" value="ABC transporter transmembrane region"/>
    <property type="match status" value="1"/>
</dbReference>
<dbReference type="Gene3D" id="3.40.50.300">
    <property type="entry name" value="P-loop containing nucleotide triphosphate hydrolases"/>
    <property type="match status" value="1"/>
</dbReference>
<evidence type="ECO:0000256" key="5">
    <source>
        <dbReference type="ARBA" id="ARBA00022989"/>
    </source>
</evidence>
<protein>
    <submittedName>
        <fullName evidence="10">Multidrug ABC transporter permease</fullName>
    </submittedName>
</protein>
<dbReference type="PANTHER" id="PTHR43394:SF1">
    <property type="entry name" value="ATP-BINDING CASSETTE SUB-FAMILY B MEMBER 10, MITOCHONDRIAL"/>
    <property type="match status" value="1"/>
</dbReference>
<dbReference type="InterPro" id="IPR003439">
    <property type="entry name" value="ABC_transporter-like_ATP-bd"/>
</dbReference>
<evidence type="ECO:0000256" key="3">
    <source>
        <dbReference type="ARBA" id="ARBA00022741"/>
    </source>
</evidence>
<dbReference type="InterPro" id="IPR011527">
    <property type="entry name" value="ABC1_TM_dom"/>
</dbReference>
<feature type="transmembrane region" description="Helical" evidence="7">
    <location>
        <begin position="300"/>
        <end position="323"/>
    </location>
</feature>
<evidence type="ECO:0000256" key="6">
    <source>
        <dbReference type="ARBA" id="ARBA00023136"/>
    </source>
</evidence>
<keyword evidence="11" id="KW-1185">Reference proteome</keyword>
<accession>A0ABQ4ER43</accession>
<comment type="caution">
    <text evidence="10">The sequence shown here is derived from an EMBL/GenBank/DDBJ whole genome shotgun (WGS) entry which is preliminary data.</text>
</comment>
<evidence type="ECO:0000256" key="4">
    <source>
        <dbReference type="ARBA" id="ARBA00022840"/>
    </source>
</evidence>
<feature type="transmembrane region" description="Helical" evidence="7">
    <location>
        <begin position="76"/>
        <end position="97"/>
    </location>
</feature>
<feature type="transmembrane region" description="Helical" evidence="7">
    <location>
        <begin position="270"/>
        <end position="288"/>
    </location>
</feature>
<dbReference type="PANTHER" id="PTHR43394">
    <property type="entry name" value="ATP-DEPENDENT PERMEASE MDL1, MITOCHONDRIAL"/>
    <property type="match status" value="1"/>
</dbReference>
<keyword evidence="6 7" id="KW-0472">Membrane</keyword>
<feature type="domain" description="ABC transporter" evidence="8">
    <location>
        <begin position="360"/>
        <end position="610"/>
    </location>
</feature>
<dbReference type="InterPro" id="IPR039421">
    <property type="entry name" value="Type_1_exporter"/>
</dbReference>
<dbReference type="InterPro" id="IPR036640">
    <property type="entry name" value="ABC1_TM_sf"/>
</dbReference>
<keyword evidence="3" id="KW-0547">Nucleotide-binding</keyword>
<evidence type="ECO:0000259" key="9">
    <source>
        <dbReference type="PROSITE" id="PS50929"/>
    </source>
</evidence>
<feature type="domain" description="ABC transmembrane type-1" evidence="9">
    <location>
        <begin position="40"/>
        <end position="326"/>
    </location>
</feature>
<dbReference type="Gene3D" id="1.20.1560.10">
    <property type="entry name" value="ABC transporter type 1, transmembrane domain"/>
    <property type="match status" value="1"/>
</dbReference>
<dbReference type="PROSITE" id="PS50929">
    <property type="entry name" value="ABC_TM1F"/>
    <property type="match status" value="1"/>
</dbReference>
<evidence type="ECO:0000313" key="10">
    <source>
        <dbReference type="EMBL" id="GIG97109.1"/>
    </source>
</evidence>
<dbReference type="EMBL" id="BONX01000023">
    <property type="protein sequence ID" value="GIG97109.1"/>
    <property type="molecule type" value="Genomic_DNA"/>
</dbReference>
<dbReference type="InterPro" id="IPR003593">
    <property type="entry name" value="AAA+_ATPase"/>
</dbReference>
<evidence type="ECO:0000259" key="8">
    <source>
        <dbReference type="PROSITE" id="PS50893"/>
    </source>
</evidence>
<feature type="transmembrane region" description="Helical" evidence="7">
    <location>
        <begin position="37"/>
        <end position="64"/>
    </location>
</feature>
<keyword evidence="2 7" id="KW-0812">Transmembrane</keyword>
<evidence type="ECO:0000256" key="7">
    <source>
        <dbReference type="SAM" id="Phobius"/>
    </source>
</evidence>
<name>A0ABQ4ER43_9ACTN</name>
<proteinExistence type="predicted"/>
<evidence type="ECO:0000313" key="11">
    <source>
        <dbReference type="Proteomes" id="UP000621500"/>
    </source>
</evidence>
<organism evidence="10 11">
    <name type="scientific">Plantactinospora mayteni</name>
    <dbReference type="NCBI Taxonomy" id="566021"/>
    <lineage>
        <taxon>Bacteria</taxon>
        <taxon>Bacillati</taxon>
        <taxon>Actinomycetota</taxon>
        <taxon>Actinomycetes</taxon>
        <taxon>Micromonosporales</taxon>
        <taxon>Micromonosporaceae</taxon>
        <taxon>Plantactinospora</taxon>
    </lineage>
</organism>
<sequence>MIGLPGGPGGTTERITFRVMVGHARTAAALALRAAPWILVGLLALAVATGLMPVAVAWLTRLVLDGLILSRAEAVLVWLTVALAAAGIAVVILPRLIRYAEAELGRRVRVHAVDRLYRAVNERLRGLAKLEDPTFHTRLQLAQQAGGTGPGDLLTNATGIGRNALTAVGFLATLWLMNPWLVVAVAVAAVPTLRAEILLSRLRTATMWRVGYAGRRQYFYANLLSEPRGAKEIRLFGLGVFFRDRMLHELHSANTDSRAVDRKDLKIQTLLALLGAVTAGGGLVWAVMASRSGQLSVGDVTVFVAAVAGVQGGLSGIVSQFGAAHHALMMLDHYHVATTVEPDLPVPAAPTPVPALTVGIEFRDVWFRYGPDRPWVLRGVNLTIPAGGAAALVGLNGSGKSTVVKLLCRLYDPGRGEIRWDGVDLREFDPAELRQRIGTVFQDYTEYELSAAENIGLGDLTGLRDRRRVEAAAHRAGVHETLTKLPKGYDTMLTRMFLEGIDKEDADTGVLLSGGQGQRLALARALMRDDRDLLILDEPSSGLDAEAEAEIHVRLRDHRAGRTSLLISHRLNTVRDADRIVVLSDGQIVECGDHPTLLAESGIYARLFNLQAQGYVAAAPA</sequence>
<dbReference type="Proteomes" id="UP000621500">
    <property type="component" value="Unassembled WGS sequence"/>
</dbReference>
<keyword evidence="4" id="KW-0067">ATP-binding</keyword>
<keyword evidence="5 7" id="KW-1133">Transmembrane helix</keyword>
<reference evidence="10 11" key="1">
    <citation type="submission" date="2021-01" db="EMBL/GenBank/DDBJ databases">
        <title>Whole genome shotgun sequence of Plantactinospora mayteni NBRC 109088.</title>
        <authorList>
            <person name="Komaki H."/>
            <person name="Tamura T."/>
        </authorList>
    </citation>
    <scope>NUCLEOTIDE SEQUENCE [LARGE SCALE GENOMIC DNA]</scope>
    <source>
        <strain evidence="10 11">NBRC 109088</strain>
    </source>
</reference>
<dbReference type="InterPro" id="IPR027417">
    <property type="entry name" value="P-loop_NTPase"/>
</dbReference>
<dbReference type="PROSITE" id="PS50893">
    <property type="entry name" value="ABC_TRANSPORTER_2"/>
    <property type="match status" value="1"/>
</dbReference>
<dbReference type="RefSeq" id="WP_344918630.1">
    <property type="nucleotide sequence ID" value="NZ_BAAAZQ010000001.1"/>
</dbReference>
<comment type="subcellular location">
    <subcellularLocation>
        <location evidence="1">Cell membrane</location>
        <topology evidence="1">Multi-pass membrane protein</topology>
    </subcellularLocation>
</comment>
<gene>
    <name evidence="10" type="ORF">Pma05_36820</name>
</gene>
<dbReference type="SMART" id="SM00382">
    <property type="entry name" value="AAA"/>
    <property type="match status" value="1"/>
</dbReference>
<dbReference type="Pfam" id="PF00005">
    <property type="entry name" value="ABC_tran"/>
    <property type="match status" value="1"/>
</dbReference>
<dbReference type="SUPFAM" id="SSF52540">
    <property type="entry name" value="P-loop containing nucleoside triphosphate hydrolases"/>
    <property type="match status" value="1"/>
</dbReference>
<evidence type="ECO:0000256" key="2">
    <source>
        <dbReference type="ARBA" id="ARBA00022692"/>
    </source>
</evidence>